<comment type="caution">
    <text evidence="2">The sequence shown here is derived from an EMBL/GenBank/DDBJ whole genome shotgun (WGS) entry which is preliminary data.</text>
</comment>
<name>A0A9D4LVS2_DREPO</name>
<evidence type="ECO:0000313" key="2">
    <source>
        <dbReference type="EMBL" id="KAH3866000.1"/>
    </source>
</evidence>
<keyword evidence="1" id="KW-0812">Transmembrane</keyword>
<feature type="transmembrane region" description="Helical" evidence="1">
    <location>
        <begin position="28"/>
        <end position="50"/>
    </location>
</feature>
<sequence length="81" mass="9161">MATMRHRDSSAIVLSHCRHRTIALSPSYYRIVAIVLSHYRIVALWTLMGIHDGTYGIPYTTFKICLLISMTLYAVKLSSSS</sequence>
<keyword evidence="1" id="KW-0472">Membrane</keyword>
<organism evidence="2 3">
    <name type="scientific">Dreissena polymorpha</name>
    <name type="common">Zebra mussel</name>
    <name type="synonym">Mytilus polymorpha</name>
    <dbReference type="NCBI Taxonomy" id="45954"/>
    <lineage>
        <taxon>Eukaryota</taxon>
        <taxon>Metazoa</taxon>
        <taxon>Spiralia</taxon>
        <taxon>Lophotrochozoa</taxon>
        <taxon>Mollusca</taxon>
        <taxon>Bivalvia</taxon>
        <taxon>Autobranchia</taxon>
        <taxon>Heteroconchia</taxon>
        <taxon>Euheterodonta</taxon>
        <taxon>Imparidentia</taxon>
        <taxon>Neoheterodontei</taxon>
        <taxon>Myida</taxon>
        <taxon>Dreissenoidea</taxon>
        <taxon>Dreissenidae</taxon>
        <taxon>Dreissena</taxon>
    </lineage>
</organism>
<reference evidence="2" key="2">
    <citation type="submission" date="2020-11" db="EMBL/GenBank/DDBJ databases">
        <authorList>
            <person name="McCartney M.A."/>
            <person name="Auch B."/>
            <person name="Kono T."/>
            <person name="Mallez S."/>
            <person name="Becker A."/>
            <person name="Gohl D.M."/>
            <person name="Silverstein K.A.T."/>
            <person name="Koren S."/>
            <person name="Bechman K.B."/>
            <person name="Herman A."/>
            <person name="Abrahante J.E."/>
            <person name="Garbe J."/>
        </authorList>
    </citation>
    <scope>NUCLEOTIDE SEQUENCE</scope>
    <source>
        <strain evidence="2">Duluth1</strain>
        <tissue evidence="2">Whole animal</tissue>
    </source>
</reference>
<feature type="transmembrane region" description="Helical" evidence="1">
    <location>
        <begin position="56"/>
        <end position="75"/>
    </location>
</feature>
<reference evidence="2" key="1">
    <citation type="journal article" date="2019" name="bioRxiv">
        <title>The Genome of the Zebra Mussel, Dreissena polymorpha: A Resource for Invasive Species Research.</title>
        <authorList>
            <person name="McCartney M.A."/>
            <person name="Auch B."/>
            <person name="Kono T."/>
            <person name="Mallez S."/>
            <person name="Zhang Y."/>
            <person name="Obille A."/>
            <person name="Becker A."/>
            <person name="Abrahante J.E."/>
            <person name="Garbe J."/>
            <person name="Badalamenti J.P."/>
            <person name="Herman A."/>
            <person name="Mangelson H."/>
            <person name="Liachko I."/>
            <person name="Sullivan S."/>
            <person name="Sone E.D."/>
            <person name="Koren S."/>
            <person name="Silverstein K.A.T."/>
            <person name="Beckman K.B."/>
            <person name="Gohl D.M."/>
        </authorList>
    </citation>
    <scope>NUCLEOTIDE SEQUENCE</scope>
    <source>
        <strain evidence="2">Duluth1</strain>
        <tissue evidence="2">Whole animal</tissue>
    </source>
</reference>
<gene>
    <name evidence="2" type="ORF">DPMN_029048</name>
</gene>
<proteinExistence type="predicted"/>
<keyword evidence="3" id="KW-1185">Reference proteome</keyword>
<evidence type="ECO:0000313" key="3">
    <source>
        <dbReference type="Proteomes" id="UP000828390"/>
    </source>
</evidence>
<dbReference type="AlphaFoldDB" id="A0A9D4LVS2"/>
<accession>A0A9D4LVS2</accession>
<evidence type="ECO:0000256" key="1">
    <source>
        <dbReference type="SAM" id="Phobius"/>
    </source>
</evidence>
<dbReference type="EMBL" id="JAIWYP010000002">
    <property type="protein sequence ID" value="KAH3866000.1"/>
    <property type="molecule type" value="Genomic_DNA"/>
</dbReference>
<dbReference type="Proteomes" id="UP000828390">
    <property type="component" value="Unassembled WGS sequence"/>
</dbReference>
<protein>
    <submittedName>
        <fullName evidence="2">Uncharacterized protein</fullName>
    </submittedName>
</protein>
<keyword evidence="1" id="KW-1133">Transmembrane helix</keyword>